<dbReference type="AlphaFoldDB" id="A0A8T0GDP9"/>
<sequence length="100" mass="10797">MAENLLVAFQTPSFNLGNGIHSSGGCTLVTTSHLETHQVSPQLMNLLNPWSAGTAAYMSITTVGTWKTAQLTNTSGWPNSLLSFRCSVIMGYSILLHQIE</sequence>
<dbReference type="EMBL" id="CM026433">
    <property type="protein sequence ID" value="KAG0555342.1"/>
    <property type="molecule type" value="Genomic_DNA"/>
</dbReference>
<protein>
    <submittedName>
        <fullName evidence="1">Uncharacterized protein</fullName>
    </submittedName>
</protein>
<organism evidence="1 2">
    <name type="scientific">Ceratodon purpureus</name>
    <name type="common">Fire moss</name>
    <name type="synonym">Dicranum purpureum</name>
    <dbReference type="NCBI Taxonomy" id="3225"/>
    <lineage>
        <taxon>Eukaryota</taxon>
        <taxon>Viridiplantae</taxon>
        <taxon>Streptophyta</taxon>
        <taxon>Embryophyta</taxon>
        <taxon>Bryophyta</taxon>
        <taxon>Bryophytina</taxon>
        <taxon>Bryopsida</taxon>
        <taxon>Dicranidae</taxon>
        <taxon>Pseudoditrichales</taxon>
        <taxon>Ditrichaceae</taxon>
        <taxon>Ceratodon</taxon>
    </lineage>
</organism>
<reference evidence="1" key="1">
    <citation type="submission" date="2020-06" db="EMBL/GenBank/DDBJ databases">
        <title>WGS assembly of Ceratodon purpureus strain R40.</title>
        <authorList>
            <person name="Carey S.B."/>
            <person name="Jenkins J."/>
            <person name="Shu S."/>
            <person name="Lovell J.T."/>
            <person name="Sreedasyam A."/>
            <person name="Maumus F."/>
            <person name="Tiley G.P."/>
            <person name="Fernandez-Pozo N."/>
            <person name="Barry K."/>
            <person name="Chen C."/>
            <person name="Wang M."/>
            <person name="Lipzen A."/>
            <person name="Daum C."/>
            <person name="Saski C.A."/>
            <person name="Payton A.C."/>
            <person name="Mcbreen J.C."/>
            <person name="Conrad R.E."/>
            <person name="Kollar L.M."/>
            <person name="Olsson S."/>
            <person name="Huttunen S."/>
            <person name="Landis J.B."/>
            <person name="Wickett N.J."/>
            <person name="Johnson M.G."/>
            <person name="Rensing S.A."/>
            <person name="Grimwood J."/>
            <person name="Schmutz J."/>
            <person name="Mcdaniel S.F."/>
        </authorList>
    </citation>
    <scope>NUCLEOTIDE SEQUENCE</scope>
    <source>
        <strain evidence="1">R40</strain>
    </source>
</reference>
<keyword evidence="2" id="KW-1185">Reference proteome</keyword>
<proteinExistence type="predicted"/>
<comment type="caution">
    <text evidence="1">The sequence shown here is derived from an EMBL/GenBank/DDBJ whole genome shotgun (WGS) entry which is preliminary data.</text>
</comment>
<evidence type="ECO:0000313" key="1">
    <source>
        <dbReference type="EMBL" id="KAG0555342.1"/>
    </source>
</evidence>
<dbReference type="Proteomes" id="UP000822688">
    <property type="component" value="Chromosome 12"/>
</dbReference>
<gene>
    <name evidence="1" type="ORF">KC19_12G162600</name>
</gene>
<evidence type="ECO:0000313" key="2">
    <source>
        <dbReference type="Proteomes" id="UP000822688"/>
    </source>
</evidence>
<accession>A0A8T0GDP9</accession>
<name>A0A8T0GDP9_CERPU</name>